<keyword evidence="5" id="KW-1185">Reference proteome</keyword>
<dbReference type="SMART" id="SM00331">
    <property type="entry name" value="PP2C_SIG"/>
    <property type="match status" value="1"/>
</dbReference>
<evidence type="ECO:0000256" key="2">
    <source>
        <dbReference type="SAM" id="Phobius"/>
    </source>
</evidence>
<dbReference type="InterPro" id="IPR001932">
    <property type="entry name" value="PPM-type_phosphatase-like_dom"/>
</dbReference>
<dbReference type="RefSeq" id="WP_179589055.1">
    <property type="nucleotide sequence ID" value="NZ_JACBYR010000002.1"/>
</dbReference>
<evidence type="ECO:0000313" key="5">
    <source>
        <dbReference type="Proteomes" id="UP000542125"/>
    </source>
</evidence>
<proteinExistence type="predicted"/>
<name>A0A7Y9IXW8_9BURK</name>
<dbReference type="EC" id="3.1.3.3" evidence="4"/>
<dbReference type="InterPro" id="IPR036457">
    <property type="entry name" value="PPM-type-like_dom_sf"/>
</dbReference>
<comment type="caution">
    <text evidence="4">The sequence shown here is derived from an EMBL/GenBank/DDBJ whole genome shotgun (WGS) entry which is preliminary data.</text>
</comment>
<dbReference type="Gene3D" id="3.60.40.10">
    <property type="entry name" value="PPM-type phosphatase domain"/>
    <property type="match status" value="1"/>
</dbReference>
<dbReference type="SUPFAM" id="SSF158472">
    <property type="entry name" value="HAMP domain-like"/>
    <property type="match status" value="1"/>
</dbReference>
<dbReference type="InterPro" id="IPR003660">
    <property type="entry name" value="HAMP_dom"/>
</dbReference>
<keyword evidence="2" id="KW-0472">Membrane</keyword>
<dbReference type="PANTHER" id="PTHR43156:SF2">
    <property type="entry name" value="STAGE II SPORULATION PROTEIN E"/>
    <property type="match status" value="1"/>
</dbReference>
<dbReference type="EMBL" id="JACBYR010000002">
    <property type="protein sequence ID" value="NYE85038.1"/>
    <property type="molecule type" value="Genomic_DNA"/>
</dbReference>
<dbReference type="AlphaFoldDB" id="A0A7Y9IXW8"/>
<evidence type="ECO:0000256" key="1">
    <source>
        <dbReference type="ARBA" id="ARBA00022801"/>
    </source>
</evidence>
<dbReference type="Proteomes" id="UP000542125">
    <property type="component" value="Unassembled WGS sequence"/>
</dbReference>
<reference evidence="4 5" key="1">
    <citation type="submission" date="2020-07" db="EMBL/GenBank/DDBJ databases">
        <title>Genomic Encyclopedia of Type Strains, Phase IV (KMG-V): Genome sequencing to study the core and pangenomes of soil and plant-associated prokaryotes.</title>
        <authorList>
            <person name="Whitman W."/>
        </authorList>
    </citation>
    <scope>NUCLEOTIDE SEQUENCE [LARGE SCALE GENOMIC DNA]</scope>
    <source>
        <strain evidence="4 5">SAS40</strain>
    </source>
</reference>
<keyword evidence="1 4" id="KW-0378">Hydrolase</keyword>
<dbReference type="InterPro" id="IPR052016">
    <property type="entry name" value="Bact_Sigma-Reg"/>
</dbReference>
<evidence type="ECO:0000313" key="4">
    <source>
        <dbReference type="EMBL" id="NYE85038.1"/>
    </source>
</evidence>
<gene>
    <name evidence="4" type="ORF">FHW18_004345</name>
</gene>
<dbReference type="Gene3D" id="6.10.340.10">
    <property type="match status" value="1"/>
</dbReference>
<dbReference type="GO" id="GO:0016020">
    <property type="term" value="C:membrane"/>
    <property type="evidence" value="ECO:0007669"/>
    <property type="project" value="InterPro"/>
</dbReference>
<dbReference type="Pfam" id="PF07228">
    <property type="entry name" value="SpoIIE"/>
    <property type="match status" value="1"/>
</dbReference>
<dbReference type="SUPFAM" id="SSF81606">
    <property type="entry name" value="PP2C-like"/>
    <property type="match status" value="1"/>
</dbReference>
<protein>
    <submittedName>
        <fullName evidence="4">Sigma-B regulation protein RsbU (Phosphoserine phosphatase)</fullName>
        <ecNumber evidence="4">3.1.3.3</ecNumber>
    </submittedName>
</protein>
<accession>A0A7Y9IXW8</accession>
<organism evidence="4 5">
    <name type="scientific">Pigmentiphaga litoralis</name>
    <dbReference type="NCBI Taxonomy" id="516702"/>
    <lineage>
        <taxon>Bacteria</taxon>
        <taxon>Pseudomonadati</taxon>
        <taxon>Pseudomonadota</taxon>
        <taxon>Betaproteobacteria</taxon>
        <taxon>Burkholderiales</taxon>
        <taxon>Alcaligenaceae</taxon>
        <taxon>Pigmentiphaga</taxon>
    </lineage>
</organism>
<evidence type="ECO:0000259" key="3">
    <source>
        <dbReference type="PROSITE" id="PS50885"/>
    </source>
</evidence>
<dbReference type="PANTHER" id="PTHR43156">
    <property type="entry name" value="STAGE II SPORULATION PROTEIN E-RELATED"/>
    <property type="match status" value="1"/>
</dbReference>
<dbReference type="SMART" id="SM00304">
    <property type="entry name" value="HAMP"/>
    <property type="match status" value="1"/>
</dbReference>
<keyword evidence="2" id="KW-1133">Transmembrane helix</keyword>
<keyword evidence="2" id="KW-0812">Transmembrane</keyword>
<dbReference type="Pfam" id="PF00672">
    <property type="entry name" value="HAMP"/>
    <property type="match status" value="1"/>
</dbReference>
<feature type="transmembrane region" description="Helical" evidence="2">
    <location>
        <begin position="265"/>
        <end position="289"/>
    </location>
</feature>
<sequence>MLLRSRITLIVALGFGALTVGLGSASLVRDRLLEQRLAQTSIAAQSALWGEIVAVETGALGARAGAIAMNLAFGAALARGDRDDAARALASLGIDVGSADSIDFIAVIGADREPLYTAGKNAGLAVLDASTLDRVLTGQAAAGLRQASATQLPVIAASPLKIGDSPAALVVGRDVQHALRRYASRAGASVTLLTLRGRLAASTDPGLWQRAALSVSPRAALAEQVDFDNRIYSLISVPVRDIADGAVGAIVTLSDATDSLAASRWVGRLAIAGALLLALVGLALVNFYLWRSFRPLQAAIAALQALSRGDATVRLDAGGSDEIGRIAQAVAAFRMNAQELAASRALRERVRRRQESVIRRELHALADATDMTRRDEVLALLDGPASDSVAAAPVTQDRDDDQLRRLARIMGDLTRRIVDQHNSLSTMVIELRDALVSKTRLAGLQQELQIASQVQLSILPRDMPVDPRVNVFCHITPAREVGGDFYDYFPIDANRFGFVIADVSGKGVPAALFMAISRTLLKSTALFVDSPSACLQRLNDLLAAENEQMLFVTVFYAVIDLSTGQVDYVNAGHNPPWLIRRDGDLSPLPRTRGIAVAVHEGFAYQQGKVQLAPGDTLYLYTDGITEAFDVDGQEYGDARLQASLARIAPDTPIDMLSQRVIDDVRTFERGAAQADDMTSLSLRYLGGQAPGVE</sequence>
<dbReference type="GO" id="GO:0007165">
    <property type="term" value="P:signal transduction"/>
    <property type="evidence" value="ECO:0007669"/>
    <property type="project" value="InterPro"/>
</dbReference>
<dbReference type="GO" id="GO:0016791">
    <property type="term" value="F:phosphatase activity"/>
    <property type="evidence" value="ECO:0007669"/>
    <property type="project" value="TreeGrafter"/>
</dbReference>
<feature type="domain" description="HAMP" evidence="3">
    <location>
        <begin position="290"/>
        <end position="342"/>
    </location>
</feature>
<dbReference type="PROSITE" id="PS50885">
    <property type="entry name" value="HAMP"/>
    <property type="match status" value="1"/>
</dbReference>